<protein>
    <submittedName>
        <fullName evidence="2">3-hydroxyalkanoate synthetase</fullName>
    </submittedName>
</protein>
<gene>
    <name evidence="2" type="ORF">PAN31117_04957</name>
</gene>
<dbReference type="InterPro" id="IPR029058">
    <property type="entry name" value="AB_hydrolase_fold"/>
</dbReference>
<dbReference type="EMBL" id="CABPSP010000019">
    <property type="protein sequence ID" value="VVE74586.1"/>
    <property type="molecule type" value="Genomic_DNA"/>
</dbReference>
<dbReference type="InterPro" id="IPR024501">
    <property type="entry name" value="DUF3141"/>
</dbReference>
<feature type="region of interest" description="Disordered" evidence="1">
    <location>
        <begin position="1"/>
        <end position="27"/>
    </location>
</feature>
<sequence length="817" mass="90147">MPAKSSAALERRSSQSPRSARATSSAATGDAPWLAANPWLANLPWMSAAAEYAVDAWQRSVLFADVMRQRGNQYQEHLAESAPNVLDFDAEVILDAHELPRPCNYCLMRIVPPKDTPTLPNARPFVVVDPRAGHGPGIGGFKPDSEIGAALRAGHPCYFVGFLPDPVPGQTVEDVMRAEAAFLEKVISMHPESAGKPAVIGNCQAGWQILMTAAMRPELFGPIIVAGAPVSYWAGWRGRNPMRYSGGLLGGSWLTALTSDLGDGRFDGAWLVQNFESLDPANTLWRKKYHLYANVDTEAQRYLGFEKYWGGHVFLNAQEMQYIVDNLFVGNRLTSAELITSDGIRLDLRNIRSPIVVFCSYGDNITPPPQALGFVTDMYRDDAEVLSHDQTIVYATHDSIGHLGIFVSGSTGRKEHRKFVNNIDLIDVLPAGIYQAQIADKTDDTLHGELAEGDYVMSIQRRSVEDVRAIVQPDPQSDRRFAAVAHLSDIHLGLYRSLVQPWVRAMVTPTSAYWMRLLHPLRVSYELWSDRNPFAAPFAEKAERVRETRHAVSSDNPFLALETAVSTAIEESLNFYRDMRDDGYEKAFETIYGQPWVQALAGLRGSDDTPVRVHPGTSPEHVAFVKEALELRRHEVRQGGVLEAGIRALLWVHRLHGEADERQFNLARSLPRGNAEISIERFREIIRRQAGLLRMAPNAAMEAIPGMLAHASPTSIRLVAKAVKELSFAVPLEDGEQNDLERVLAVFERAAQKREAEGEGAGRSSVAAKPRATASRKATSPATTPRKRTTAAKKATTKTATTAVAKTTRVSRAKKTV</sequence>
<dbReference type="PANTHER" id="PTHR36837:SF2">
    <property type="entry name" value="POLY(3-HYDROXYALKANOATE) POLYMERASE SUBUNIT PHAC"/>
    <property type="match status" value="1"/>
</dbReference>
<feature type="compositionally biased region" description="Low complexity" evidence="1">
    <location>
        <begin position="14"/>
        <end position="27"/>
    </location>
</feature>
<evidence type="ECO:0000313" key="3">
    <source>
        <dbReference type="Proteomes" id="UP000383122"/>
    </source>
</evidence>
<name>A0A5E5ANF9_9BURK</name>
<evidence type="ECO:0000313" key="2">
    <source>
        <dbReference type="EMBL" id="VVE74586.1"/>
    </source>
</evidence>
<feature type="region of interest" description="Disordered" evidence="1">
    <location>
        <begin position="754"/>
        <end position="817"/>
    </location>
</feature>
<dbReference type="Gene3D" id="3.40.50.1820">
    <property type="entry name" value="alpha/beta hydrolase"/>
    <property type="match status" value="1"/>
</dbReference>
<dbReference type="AlphaFoldDB" id="A0A5E5ANF9"/>
<dbReference type="Proteomes" id="UP000383122">
    <property type="component" value="Unassembled WGS sequence"/>
</dbReference>
<feature type="compositionally biased region" description="Low complexity" evidence="1">
    <location>
        <begin position="792"/>
        <end position="808"/>
    </location>
</feature>
<organism evidence="2 3">
    <name type="scientific">Pandoraea anapnoica</name>
    <dbReference type="NCBI Taxonomy" id="2508301"/>
    <lineage>
        <taxon>Bacteria</taxon>
        <taxon>Pseudomonadati</taxon>
        <taxon>Pseudomonadota</taxon>
        <taxon>Betaproteobacteria</taxon>
        <taxon>Burkholderiales</taxon>
        <taxon>Burkholderiaceae</taxon>
        <taxon>Pandoraea</taxon>
    </lineage>
</organism>
<proteinExistence type="predicted"/>
<reference evidence="2 3" key="1">
    <citation type="submission" date="2019-08" db="EMBL/GenBank/DDBJ databases">
        <authorList>
            <person name="Peeters C."/>
        </authorList>
    </citation>
    <scope>NUCLEOTIDE SEQUENCE [LARGE SCALE GENOMIC DNA]</scope>
    <source>
        <strain evidence="2 3">LMG 31117</strain>
    </source>
</reference>
<dbReference type="PANTHER" id="PTHR36837">
    <property type="entry name" value="POLY(3-HYDROXYALKANOATE) POLYMERASE SUBUNIT PHAC"/>
    <property type="match status" value="1"/>
</dbReference>
<dbReference type="Pfam" id="PF11339">
    <property type="entry name" value="DUF3141"/>
    <property type="match status" value="1"/>
</dbReference>
<keyword evidence="3" id="KW-1185">Reference proteome</keyword>
<dbReference type="InterPro" id="IPR051321">
    <property type="entry name" value="PHA/PHB_synthase"/>
</dbReference>
<evidence type="ECO:0000256" key="1">
    <source>
        <dbReference type="SAM" id="MobiDB-lite"/>
    </source>
</evidence>
<dbReference type="SUPFAM" id="SSF53474">
    <property type="entry name" value="alpha/beta-Hydrolases"/>
    <property type="match status" value="1"/>
</dbReference>
<accession>A0A5E5ANF9</accession>